<evidence type="ECO:0000313" key="1">
    <source>
        <dbReference type="EMBL" id="GAW98603.1"/>
    </source>
</evidence>
<dbReference type="EMBL" id="BCMF01000002">
    <property type="protein sequence ID" value="GAW98603.1"/>
    <property type="molecule type" value="Genomic_DNA"/>
</dbReference>
<organism evidence="1 2">
    <name type="scientific">Secundilactobacillus mixtipabuli</name>
    <dbReference type="NCBI Taxonomy" id="1435342"/>
    <lineage>
        <taxon>Bacteria</taxon>
        <taxon>Bacillati</taxon>
        <taxon>Bacillota</taxon>
        <taxon>Bacilli</taxon>
        <taxon>Lactobacillales</taxon>
        <taxon>Lactobacillaceae</taxon>
        <taxon>Secundilactobacillus</taxon>
    </lineage>
</organism>
<protein>
    <submittedName>
        <fullName evidence="1">Uncharacterized protein</fullName>
    </submittedName>
</protein>
<comment type="caution">
    <text evidence="1">The sequence shown here is derived from an EMBL/GenBank/DDBJ whole genome shotgun (WGS) entry which is preliminary data.</text>
</comment>
<gene>
    <name evidence="1" type="ORF">IWT30_00550</name>
</gene>
<sequence>MTQIKIVGDIWTGKYQPALTGNRIVDTALLTQFCVRLATWLTAQNINLSVKIDHEFGLPKSADSQTLYLIDANIVDALADNVLNKINYLPIKHQNLLHGDPSSSYQLILDRLRLDFSLQQT</sequence>
<dbReference type="Proteomes" id="UP000198374">
    <property type="component" value="Unassembled WGS sequence"/>
</dbReference>
<dbReference type="OrthoDB" id="2324248at2"/>
<dbReference type="AlphaFoldDB" id="A0A1Z5I9Y4"/>
<dbReference type="RefSeq" id="WP_089108412.1">
    <property type="nucleotide sequence ID" value="NZ_BCMF01000002.1"/>
</dbReference>
<evidence type="ECO:0000313" key="2">
    <source>
        <dbReference type="Proteomes" id="UP000198374"/>
    </source>
</evidence>
<proteinExistence type="predicted"/>
<accession>A0A1Z5I9Y4</accession>
<reference evidence="1 2" key="1">
    <citation type="submission" date="2015-11" db="EMBL/GenBank/DDBJ databases">
        <title>Draft genome sequences of new species of the genus Lactobacillus isolated from orchardgrass silage.</title>
        <authorList>
            <person name="Tohno M."/>
            <person name="Tanizawa Y."/>
            <person name="Arita M."/>
        </authorList>
    </citation>
    <scope>NUCLEOTIDE SEQUENCE [LARGE SCALE GENOMIC DNA]</scope>
    <source>
        <strain evidence="1 2">IWT30</strain>
    </source>
</reference>
<name>A0A1Z5I9Y4_9LACO</name>
<keyword evidence="2" id="KW-1185">Reference proteome</keyword>